<keyword evidence="2" id="KW-1185">Reference proteome</keyword>
<protein>
    <recommendedName>
        <fullName evidence="3">Knr4/Smi1-like domain-containing protein</fullName>
    </recommendedName>
</protein>
<sequence>MVLSIDGLWGEIEAWLQAHAPATFGALSPPAGDDVLGDLAARLGLALPAELVASLRRHNGADNSRVGPGFSFPGDFHLLDADGIVAQASVGKRLLEHDDDVRGR</sequence>
<evidence type="ECO:0000313" key="2">
    <source>
        <dbReference type="Proteomes" id="UP000256913"/>
    </source>
</evidence>
<name>A0A3D9ZA85_9ACTN</name>
<gene>
    <name evidence="1" type="ORF">DFJ67_0245</name>
</gene>
<evidence type="ECO:0000313" key="1">
    <source>
        <dbReference type="EMBL" id="REF94328.1"/>
    </source>
</evidence>
<dbReference type="RefSeq" id="WP_116066167.1">
    <property type="nucleotide sequence ID" value="NZ_BONB01000068.1"/>
</dbReference>
<organism evidence="1 2">
    <name type="scientific">Asanoa ferruginea</name>
    <dbReference type="NCBI Taxonomy" id="53367"/>
    <lineage>
        <taxon>Bacteria</taxon>
        <taxon>Bacillati</taxon>
        <taxon>Actinomycetota</taxon>
        <taxon>Actinomycetes</taxon>
        <taxon>Micromonosporales</taxon>
        <taxon>Micromonosporaceae</taxon>
        <taxon>Asanoa</taxon>
    </lineage>
</organism>
<comment type="caution">
    <text evidence="1">The sequence shown here is derived from an EMBL/GenBank/DDBJ whole genome shotgun (WGS) entry which is preliminary data.</text>
</comment>
<evidence type="ECO:0008006" key="3">
    <source>
        <dbReference type="Google" id="ProtNLM"/>
    </source>
</evidence>
<dbReference type="EMBL" id="QUMQ01000001">
    <property type="protein sequence ID" value="REF94328.1"/>
    <property type="molecule type" value="Genomic_DNA"/>
</dbReference>
<dbReference type="AlphaFoldDB" id="A0A3D9ZA85"/>
<dbReference type="OrthoDB" id="4759758at2"/>
<accession>A0A3D9ZA85</accession>
<reference evidence="1 2" key="1">
    <citation type="submission" date="2018-08" db="EMBL/GenBank/DDBJ databases">
        <title>Sequencing the genomes of 1000 actinobacteria strains.</title>
        <authorList>
            <person name="Klenk H.-P."/>
        </authorList>
    </citation>
    <scope>NUCLEOTIDE SEQUENCE [LARGE SCALE GENOMIC DNA]</scope>
    <source>
        <strain evidence="1 2">DSM 44099</strain>
    </source>
</reference>
<dbReference type="Proteomes" id="UP000256913">
    <property type="component" value="Unassembled WGS sequence"/>
</dbReference>
<proteinExistence type="predicted"/>